<dbReference type="InterPro" id="IPR046960">
    <property type="entry name" value="PPR_At4g14850-like_plant"/>
</dbReference>
<dbReference type="OrthoDB" id="185373at2759"/>
<dbReference type="Pfam" id="PF01535">
    <property type="entry name" value="PPR"/>
    <property type="match status" value="1"/>
</dbReference>
<sequence length="730" mass="80006">MEISVSPESSGKRVHFIGSQHEDYHWQDDAVIVALLKDCAIKKDVHLGVRLHTRVLKRALSELNVFVGNVLVYMYSSFGCFARAYQVFGQLTIRNVVSWNTMVAACVHHGFNEEALNFLQYMRDEKLIPDRFTFACSLTACGNLKAAERGRDLHKEVVALAISEDDTVLGNTLVTMYAKCGALDEAQKVFDQLPLRNEVSWTALITGYCDHDYGKEALKCLTLMRHEGLVPDIVTFACALKACASIGSSESGEVAHASILKEGLLGKNSALGAALVDMYAKCDELPKAHFLIKEVGFCDTAAWNALVGGYCQKGEGQEALYCFEQMDSQGISPDAVTYTCILKACASSRSVEKGQAVHAEVVRRDISCVDSVLGNALVHMYAKCGALGNAQEVFDELSSRDVTSWTSLLTGYCEIGRGELALKLFEMMTQEGIQPDEVALCCILNSCNRTKAIGMGQQLHAEIIRRGVLGNLDVLGSALVNMYINCGTLYKAQLVFDEIPSPDSILWNVLISGYIEHGHAKGAIRCFEIMNCPPDVVTYTTVLKACGIVGAILKGNGIHSEIARTELWSKYIALGSALVDMYAKCSEAQKAQEVFNNLPARDIVTFTALITAYSEQGKNEMVFMCFNQMIYAGFSPDAVTFSCLMKACSNVGESLMGMSLFESMCTYYNIMPSVEHHTCMVGLLSWAGCSDQAMTLMEKIPYPHHSWFSLLSACHKLGNVNLARLAFGHV</sequence>
<keyword evidence="1" id="KW-0677">Repeat</keyword>
<dbReference type="PANTHER" id="PTHR24015:SF548">
    <property type="entry name" value="OS08G0340900 PROTEIN"/>
    <property type="match status" value="1"/>
</dbReference>
<organism evidence="3 4">
    <name type="scientific">Ceratopteris richardii</name>
    <name type="common">Triangle waterfern</name>
    <dbReference type="NCBI Taxonomy" id="49495"/>
    <lineage>
        <taxon>Eukaryota</taxon>
        <taxon>Viridiplantae</taxon>
        <taxon>Streptophyta</taxon>
        <taxon>Embryophyta</taxon>
        <taxon>Tracheophyta</taxon>
        <taxon>Polypodiopsida</taxon>
        <taxon>Polypodiidae</taxon>
        <taxon>Polypodiales</taxon>
        <taxon>Pteridineae</taxon>
        <taxon>Pteridaceae</taxon>
        <taxon>Parkerioideae</taxon>
        <taxon>Ceratopteris</taxon>
    </lineage>
</organism>
<dbReference type="GO" id="GO:0048731">
    <property type="term" value="P:system development"/>
    <property type="evidence" value="ECO:0007669"/>
    <property type="project" value="UniProtKB-ARBA"/>
</dbReference>
<dbReference type="GO" id="GO:0009451">
    <property type="term" value="P:RNA modification"/>
    <property type="evidence" value="ECO:0007669"/>
    <property type="project" value="InterPro"/>
</dbReference>
<feature type="repeat" description="PPR" evidence="2">
    <location>
        <begin position="95"/>
        <end position="129"/>
    </location>
</feature>
<dbReference type="GO" id="GO:0003723">
    <property type="term" value="F:RNA binding"/>
    <property type="evidence" value="ECO:0007669"/>
    <property type="project" value="InterPro"/>
</dbReference>
<protein>
    <recommendedName>
        <fullName evidence="5">Pentatricopeptide repeat-containing protein</fullName>
    </recommendedName>
</protein>
<dbReference type="FunFam" id="1.25.40.10:FF:000285">
    <property type="entry name" value="Pentatricopeptide repeat-containing protein, chloroplastic"/>
    <property type="match status" value="1"/>
</dbReference>
<reference evidence="3" key="1">
    <citation type="submission" date="2021-08" db="EMBL/GenBank/DDBJ databases">
        <title>WGS assembly of Ceratopteris richardii.</title>
        <authorList>
            <person name="Marchant D.B."/>
            <person name="Chen G."/>
            <person name="Jenkins J."/>
            <person name="Shu S."/>
            <person name="Leebens-Mack J."/>
            <person name="Grimwood J."/>
            <person name="Schmutz J."/>
            <person name="Soltis P."/>
            <person name="Soltis D."/>
            <person name="Chen Z.-H."/>
        </authorList>
    </citation>
    <scope>NUCLEOTIDE SEQUENCE</scope>
    <source>
        <strain evidence="3">Whitten #5841</strain>
        <tissue evidence="3">Leaf</tissue>
    </source>
</reference>
<comment type="caution">
    <text evidence="3">The sequence shown here is derived from an EMBL/GenBank/DDBJ whole genome shotgun (WGS) entry which is preliminary data.</text>
</comment>
<feature type="repeat" description="PPR" evidence="2">
    <location>
        <begin position="602"/>
        <end position="636"/>
    </location>
</feature>
<dbReference type="Gene3D" id="1.25.40.10">
    <property type="entry name" value="Tetratricopeptide repeat domain"/>
    <property type="match status" value="6"/>
</dbReference>
<dbReference type="FunFam" id="1.25.40.10:FF:000158">
    <property type="entry name" value="pentatricopeptide repeat-containing protein At2g33680"/>
    <property type="match status" value="1"/>
</dbReference>
<name>A0A8T2R0Y5_CERRI</name>
<evidence type="ECO:0000313" key="4">
    <source>
        <dbReference type="Proteomes" id="UP000825935"/>
    </source>
</evidence>
<accession>A0A8T2R0Y5</accession>
<proteinExistence type="predicted"/>
<dbReference type="PROSITE" id="PS51375">
    <property type="entry name" value="PPR"/>
    <property type="match status" value="6"/>
</dbReference>
<gene>
    <name evidence="3" type="ORF">KP509_30G024700</name>
</gene>
<keyword evidence="4" id="KW-1185">Reference proteome</keyword>
<dbReference type="InterPro" id="IPR011990">
    <property type="entry name" value="TPR-like_helical_dom_sf"/>
</dbReference>
<evidence type="ECO:0000256" key="1">
    <source>
        <dbReference type="ARBA" id="ARBA00022737"/>
    </source>
</evidence>
<dbReference type="NCBIfam" id="TIGR00756">
    <property type="entry name" value="PPR"/>
    <property type="match status" value="5"/>
</dbReference>
<feature type="repeat" description="PPR" evidence="2">
    <location>
        <begin position="197"/>
        <end position="231"/>
    </location>
</feature>
<dbReference type="FunFam" id="1.25.40.10:FF:000344">
    <property type="entry name" value="Pentatricopeptide repeat-containing protein"/>
    <property type="match status" value="1"/>
</dbReference>
<dbReference type="AlphaFoldDB" id="A0A8T2R0Y5"/>
<dbReference type="InterPro" id="IPR002885">
    <property type="entry name" value="PPR_rpt"/>
</dbReference>
<feature type="repeat" description="PPR" evidence="2">
    <location>
        <begin position="401"/>
        <end position="435"/>
    </location>
</feature>
<evidence type="ECO:0000313" key="3">
    <source>
        <dbReference type="EMBL" id="KAH7289936.1"/>
    </source>
</evidence>
<dbReference type="PANTHER" id="PTHR24015">
    <property type="entry name" value="OS07G0578800 PROTEIN-RELATED"/>
    <property type="match status" value="1"/>
</dbReference>
<feature type="repeat" description="PPR" evidence="2">
    <location>
        <begin position="334"/>
        <end position="368"/>
    </location>
</feature>
<dbReference type="FunFam" id="1.25.40.10:FF:000381">
    <property type="entry name" value="Pentatricopeptide repeat-containing protein"/>
    <property type="match status" value="1"/>
</dbReference>
<evidence type="ECO:0008006" key="5">
    <source>
        <dbReference type="Google" id="ProtNLM"/>
    </source>
</evidence>
<dbReference type="EMBL" id="CM035435">
    <property type="protein sequence ID" value="KAH7289936.1"/>
    <property type="molecule type" value="Genomic_DNA"/>
</dbReference>
<evidence type="ECO:0000256" key="2">
    <source>
        <dbReference type="PROSITE-ProRule" id="PRU00708"/>
    </source>
</evidence>
<dbReference type="Pfam" id="PF13041">
    <property type="entry name" value="PPR_2"/>
    <property type="match status" value="6"/>
</dbReference>
<dbReference type="Proteomes" id="UP000825935">
    <property type="component" value="Chromosome 30"/>
</dbReference>
<feature type="repeat" description="PPR" evidence="2">
    <location>
        <begin position="299"/>
        <end position="333"/>
    </location>
</feature>